<name>A0A9D3NB40_9TELE</name>
<dbReference type="Proteomes" id="UP000824219">
    <property type="component" value="Linkage Group LG20"/>
</dbReference>
<proteinExistence type="predicted"/>
<sequence>MNGPRYWLPSSSEKLSWPTVVERLVMDHFLNALPIEEWMAIGLSGPAIPKEMLEAPLATLKISWSEQREGLTPLQRPPSFNCPKASLHGERSHPLQKAIKCFNQSLKGMLQRVGYLRSSTVSQAIGLKTWLVYIRRN</sequence>
<gene>
    <name evidence="1" type="ORF">KOW79_016801</name>
</gene>
<protein>
    <submittedName>
        <fullName evidence="1">Uncharacterized protein</fullName>
    </submittedName>
</protein>
<reference evidence="1 2" key="1">
    <citation type="submission" date="2021-06" db="EMBL/GenBank/DDBJ databases">
        <title>Chromosome-level genome assembly of the red-tail catfish (Hemibagrus wyckioides).</title>
        <authorList>
            <person name="Shao F."/>
        </authorList>
    </citation>
    <scope>NUCLEOTIDE SEQUENCE [LARGE SCALE GENOMIC DNA]</scope>
    <source>
        <strain evidence="1">EC202008001</strain>
        <tissue evidence="1">Blood</tissue>
    </source>
</reference>
<evidence type="ECO:0000313" key="2">
    <source>
        <dbReference type="Proteomes" id="UP000824219"/>
    </source>
</evidence>
<comment type="caution">
    <text evidence="1">The sequence shown here is derived from an EMBL/GenBank/DDBJ whole genome shotgun (WGS) entry which is preliminary data.</text>
</comment>
<evidence type="ECO:0000313" key="1">
    <source>
        <dbReference type="EMBL" id="KAG7319658.1"/>
    </source>
</evidence>
<dbReference type="EMBL" id="JAHKSW010000020">
    <property type="protein sequence ID" value="KAG7319658.1"/>
    <property type="molecule type" value="Genomic_DNA"/>
</dbReference>
<organism evidence="1 2">
    <name type="scientific">Hemibagrus wyckioides</name>
    <dbReference type="NCBI Taxonomy" id="337641"/>
    <lineage>
        <taxon>Eukaryota</taxon>
        <taxon>Metazoa</taxon>
        <taxon>Chordata</taxon>
        <taxon>Craniata</taxon>
        <taxon>Vertebrata</taxon>
        <taxon>Euteleostomi</taxon>
        <taxon>Actinopterygii</taxon>
        <taxon>Neopterygii</taxon>
        <taxon>Teleostei</taxon>
        <taxon>Ostariophysi</taxon>
        <taxon>Siluriformes</taxon>
        <taxon>Bagridae</taxon>
        <taxon>Hemibagrus</taxon>
    </lineage>
</organism>
<keyword evidence="2" id="KW-1185">Reference proteome</keyword>
<dbReference type="AlphaFoldDB" id="A0A9D3NB40"/>
<accession>A0A9D3NB40</accession>